<feature type="domain" description="Vacuolar protein sorting-associated protein 54 C-terminal" evidence="9">
    <location>
        <begin position="695"/>
        <end position="825"/>
    </location>
</feature>
<comment type="subcellular location">
    <subcellularLocation>
        <location evidence="1">Golgi apparatus</location>
        <location evidence="1">trans-Golgi network</location>
    </subcellularLocation>
</comment>
<dbReference type="EMBL" id="JAODUP010000001">
    <property type="protein sequence ID" value="KAK2170701.1"/>
    <property type="molecule type" value="Genomic_DNA"/>
</dbReference>
<dbReference type="InterPro" id="IPR012501">
    <property type="entry name" value="Vps54_C"/>
</dbReference>
<evidence type="ECO:0000256" key="5">
    <source>
        <dbReference type="ARBA" id="ARBA00022927"/>
    </source>
</evidence>
<name>A0AAD9KG44_9ANNE</name>
<feature type="compositionally biased region" description="Low complexity" evidence="8">
    <location>
        <begin position="104"/>
        <end position="123"/>
    </location>
</feature>
<evidence type="ECO:0000256" key="1">
    <source>
        <dbReference type="ARBA" id="ARBA00004601"/>
    </source>
</evidence>
<feature type="domain" description="Vacuolar protein sorting-associated protein 54 N-terminal" evidence="10">
    <location>
        <begin position="285"/>
        <end position="406"/>
    </location>
</feature>
<keyword evidence="6" id="KW-0333">Golgi apparatus</keyword>
<keyword evidence="4" id="KW-0813">Transport</keyword>
<reference evidence="11" key="1">
    <citation type="journal article" date="2023" name="Mol. Biol. Evol.">
        <title>Third-Generation Sequencing Reveals the Adaptive Role of the Epigenome in Three Deep-Sea Polychaetes.</title>
        <authorList>
            <person name="Perez M."/>
            <person name="Aroh O."/>
            <person name="Sun Y."/>
            <person name="Lan Y."/>
            <person name="Juniper S.K."/>
            <person name="Young C.R."/>
            <person name="Angers B."/>
            <person name="Qian P.Y."/>
        </authorList>
    </citation>
    <scope>NUCLEOTIDE SEQUENCE</scope>
    <source>
        <strain evidence="11">P08H-3</strain>
    </source>
</reference>
<feature type="region of interest" description="Disordered" evidence="8">
    <location>
        <begin position="95"/>
        <end position="130"/>
    </location>
</feature>
<evidence type="ECO:0000313" key="11">
    <source>
        <dbReference type="EMBL" id="KAK2170701.1"/>
    </source>
</evidence>
<evidence type="ECO:0000256" key="6">
    <source>
        <dbReference type="ARBA" id="ARBA00023034"/>
    </source>
</evidence>
<keyword evidence="7" id="KW-0175">Coiled coil</keyword>
<dbReference type="GO" id="GO:0042147">
    <property type="term" value="P:retrograde transport, endosome to Golgi"/>
    <property type="evidence" value="ECO:0007669"/>
    <property type="project" value="InterPro"/>
</dbReference>
<evidence type="ECO:0000313" key="12">
    <source>
        <dbReference type="Proteomes" id="UP001208570"/>
    </source>
</evidence>
<dbReference type="Gene3D" id="6.10.250.860">
    <property type="match status" value="1"/>
</dbReference>
<evidence type="ECO:0000259" key="9">
    <source>
        <dbReference type="Pfam" id="PF07928"/>
    </source>
</evidence>
<protein>
    <recommendedName>
        <fullName evidence="3">Vacuolar protein sorting-associated protein 54</fullName>
    </recommendedName>
</protein>
<dbReference type="InterPro" id="IPR039745">
    <property type="entry name" value="Vps54"/>
</dbReference>
<accession>A0AAD9KG44</accession>
<keyword evidence="5" id="KW-0653">Protein transport</keyword>
<dbReference type="GO" id="GO:0015031">
    <property type="term" value="P:protein transport"/>
    <property type="evidence" value="ECO:0007669"/>
    <property type="project" value="UniProtKB-KW"/>
</dbReference>
<dbReference type="GO" id="GO:0019905">
    <property type="term" value="F:syntaxin binding"/>
    <property type="evidence" value="ECO:0007669"/>
    <property type="project" value="TreeGrafter"/>
</dbReference>
<dbReference type="Gene3D" id="1.20.1280.130">
    <property type="match status" value="1"/>
</dbReference>
<evidence type="ECO:0000256" key="2">
    <source>
        <dbReference type="ARBA" id="ARBA00009150"/>
    </source>
</evidence>
<evidence type="ECO:0000256" key="7">
    <source>
        <dbReference type="ARBA" id="ARBA00023054"/>
    </source>
</evidence>
<comment type="similarity">
    <text evidence="2">Belongs to the VPS54 family.</text>
</comment>
<dbReference type="Pfam" id="PF10475">
    <property type="entry name" value="Vps54_N"/>
    <property type="match status" value="1"/>
</dbReference>
<dbReference type="GO" id="GO:0006896">
    <property type="term" value="P:Golgi to vacuole transport"/>
    <property type="evidence" value="ECO:0007669"/>
    <property type="project" value="TreeGrafter"/>
</dbReference>
<dbReference type="PANTHER" id="PTHR12965">
    <property type="entry name" value="VACUOLAR PROTEIN SORTING 54"/>
    <property type="match status" value="1"/>
</dbReference>
<dbReference type="Pfam" id="PF07928">
    <property type="entry name" value="Vps54"/>
    <property type="match status" value="1"/>
</dbReference>
<sequence>MATGSVSGPLIQRPNTGLPVRMNVPWKRCTHCLGHNVTFKSPREFVMHLRDFHCTKEGGSFVCRYGPNEICPSLPLDGVSDKDYEDHVARFHVASISDAPKPDSQTTTASQNSSQSPSPTSSPALNEPSVVQDQHKWTIYQSCVNLPALLNDPRLTRREIDIFSKTWGESFERAVVQPSTHIPNITRDHFRRYIKRTSKRLQEHRRIKAIHEESSQSRSHDDAYPELRARKYDKYRAELEPIPKIFMHPGFNLENPDTFTAVFPWTKTSLLQPTGKSKQSSKLLQEKLSHYLDLVEVQIAKQISLRSSAFFEAMTSQDEVQHHLKNTCKAIKHLRDKLHQVNDSTVEGPLKILQLSRSRSNHVTLYNKLKLMSTVHQTQPMIQQLLSTNDFVGALDLIGTTQERETSSVLSMLIIKISSSPPRHLGSQLAEMEKVIDKMLQEEFVRYATADLNRPLSDSENIMEEPLTSECDVFGVPYELNDNQEKLVAIILGMLRQHKYNFVDVYREEACIAVKAVIKQTVIEKVAGAEDVDTEVGRSSEVEFMISQLDFVKVSTSLRDMLCHISDQAHDRCVKILTMRSKDGFLEKLTSAEFVILSRAIEQFVTSCEAICGKKSTSLRTSFQSQASRFVNRFHEERKTKLSLILDNERWKQADVPAEFQDLIDYIDRSGKLNIPDRKISHDKKPQEFLIIEGQAYAVVGTVLMLLKMVVEYCHCVEDIPTATPDILSRLVELLKLFNSRTCQLILGAGALQLVGLKTITTKNLALASRCLQVVVHYLPRVRRHFVEHLHTKNSTMVKHFDSVQKDYNDHIMELANKLVFIMHNMLELSLTKQVKNLITYLYANQWEVKAPMPSCSFRNISKQMTKLYEAIADLLPRDQIQDIFRQIHSHFLVLMRCQLMRLGVMNDGGPQHALVMADINHYTTSWRGIDALSDIELKMDDIWDKR</sequence>
<dbReference type="GO" id="GO:0005829">
    <property type="term" value="C:cytosol"/>
    <property type="evidence" value="ECO:0007669"/>
    <property type="project" value="GOC"/>
</dbReference>
<proteinExistence type="inferred from homology"/>
<dbReference type="Proteomes" id="UP001208570">
    <property type="component" value="Unassembled WGS sequence"/>
</dbReference>
<dbReference type="PANTHER" id="PTHR12965:SF0">
    <property type="entry name" value="VACUOLAR PROTEIN SORTING-ASSOCIATED PROTEIN 54"/>
    <property type="match status" value="1"/>
</dbReference>
<dbReference type="InterPro" id="IPR019515">
    <property type="entry name" value="VPS54_N"/>
</dbReference>
<evidence type="ECO:0000259" key="10">
    <source>
        <dbReference type="Pfam" id="PF10475"/>
    </source>
</evidence>
<organism evidence="11 12">
    <name type="scientific">Paralvinella palmiformis</name>
    <dbReference type="NCBI Taxonomy" id="53620"/>
    <lineage>
        <taxon>Eukaryota</taxon>
        <taxon>Metazoa</taxon>
        <taxon>Spiralia</taxon>
        <taxon>Lophotrochozoa</taxon>
        <taxon>Annelida</taxon>
        <taxon>Polychaeta</taxon>
        <taxon>Sedentaria</taxon>
        <taxon>Canalipalpata</taxon>
        <taxon>Terebellida</taxon>
        <taxon>Terebelliformia</taxon>
        <taxon>Alvinellidae</taxon>
        <taxon>Paralvinella</taxon>
    </lineage>
</organism>
<dbReference type="GO" id="GO:0000938">
    <property type="term" value="C:GARP complex"/>
    <property type="evidence" value="ECO:0007669"/>
    <property type="project" value="InterPro"/>
</dbReference>
<comment type="caution">
    <text evidence="11">The sequence shown here is derived from an EMBL/GenBank/DDBJ whole genome shotgun (WGS) entry which is preliminary data.</text>
</comment>
<evidence type="ECO:0000256" key="8">
    <source>
        <dbReference type="SAM" id="MobiDB-lite"/>
    </source>
</evidence>
<evidence type="ECO:0000256" key="4">
    <source>
        <dbReference type="ARBA" id="ARBA00022448"/>
    </source>
</evidence>
<keyword evidence="12" id="KW-1185">Reference proteome</keyword>
<evidence type="ECO:0000256" key="3">
    <source>
        <dbReference type="ARBA" id="ARBA00017665"/>
    </source>
</evidence>
<dbReference type="AlphaFoldDB" id="A0AAD9KG44"/>
<gene>
    <name evidence="11" type="ORF">LSH36_1g18004</name>
</gene>